<dbReference type="InterPro" id="IPR006954">
    <property type="entry name" value="Mlt-10-like"/>
</dbReference>
<accession>A0AAD4N0N4</accession>
<evidence type="ECO:0000313" key="2">
    <source>
        <dbReference type="EMBL" id="KAI1709132.1"/>
    </source>
</evidence>
<comment type="caution">
    <text evidence="2">The sequence shown here is derived from an EMBL/GenBank/DDBJ whole genome shotgun (WGS) entry which is preliminary data.</text>
</comment>
<evidence type="ECO:0000256" key="1">
    <source>
        <dbReference type="SAM" id="MobiDB-lite"/>
    </source>
</evidence>
<protein>
    <submittedName>
        <fullName evidence="2">Moulting cycle domain-containing protein</fullName>
    </submittedName>
</protein>
<keyword evidence="3" id="KW-1185">Reference proteome</keyword>
<dbReference type="AlphaFoldDB" id="A0AAD4N0N4"/>
<sequence>MGNFAYTVENTSNSSKDLFSKRDFVLHAENLDLIYYRAAAIALIKAKTAAVLREFPSKAEAILFAQCQESAHTPTTLAKCAVSVLKARDNYRSHLASHREHPNADDEDFGDAVRDGDSWISTIVRKMLAKPAETVKKHFVKWLDTIRTDAKLQKKKGHPPANLSNISMNKSAEKENDIKVTVNQEPVLHEPSRQTSAEVQKTNKEGAGTDENNASEELLITSISEEPFNESKDQKNSTNLESLPKNIRKNFLLFHKYTHPRKESANKTEFRLQKLLKRIKKMIIRRRRRRSVENPNDEAKLVNMPQTNTLNLKKLQKFYARVAEITNHMKVMGENNFDFLNTFGQMTRIFPPSFKFHHQMDDAESNPLLRKAENRLNQYLPEPVEILSPKVFTLFPEKGVFSQSSEHKNATSQIDKTKRILSPTVLSFQKQGLLSMPSLLSFLPLEEQVNWLELLLECSGAGRLLERLMKLLGPRKFKEVEETVFPIIQKLKSLESRFGRLKQEQTPEQKKQLEFAGYTTLTSEQAKILLGDNTVTKDFEYLSSDELEAIIEEDIRQLAQLDDISLSNNTNVNDSAFVRNKRFVSTQTFGNTRIMNPYLFANQFHILSPAAFFPAALSPSAMIASLLSPSAFSVGVLNPAALTFDFMNPSAFAFSALSPRALSANIMNPRALVGGVLSPSTLAVNIASPTALAFSVLSPSE</sequence>
<gene>
    <name evidence="2" type="ORF">DdX_11530</name>
</gene>
<dbReference type="Proteomes" id="UP001201812">
    <property type="component" value="Unassembled WGS sequence"/>
</dbReference>
<proteinExistence type="predicted"/>
<dbReference type="PANTHER" id="PTHR21523:SF38">
    <property type="entry name" value="MLT-TEN (MLT-10) RELATED"/>
    <property type="match status" value="1"/>
</dbReference>
<name>A0AAD4N0N4_9BILA</name>
<feature type="region of interest" description="Disordered" evidence="1">
    <location>
        <begin position="186"/>
        <end position="212"/>
    </location>
</feature>
<reference evidence="2" key="1">
    <citation type="submission" date="2022-01" db="EMBL/GenBank/DDBJ databases">
        <title>Genome Sequence Resource for Two Populations of Ditylenchus destructor, the Migratory Endoparasitic Phytonematode.</title>
        <authorList>
            <person name="Zhang H."/>
            <person name="Lin R."/>
            <person name="Xie B."/>
        </authorList>
    </citation>
    <scope>NUCLEOTIDE SEQUENCE</scope>
    <source>
        <strain evidence="2">BazhouSP</strain>
    </source>
</reference>
<dbReference type="PANTHER" id="PTHR21523">
    <property type="match status" value="1"/>
</dbReference>
<dbReference type="Pfam" id="PF04870">
    <property type="entry name" value="Moulting_cycle"/>
    <property type="match status" value="1"/>
</dbReference>
<dbReference type="EMBL" id="JAKKPZ010000032">
    <property type="protein sequence ID" value="KAI1709132.1"/>
    <property type="molecule type" value="Genomic_DNA"/>
</dbReference>
<evidence type="ECO:0000313" key="3">
    <source>
        <dbReference type="Proteomes" id="UP001201812"/>
    </source>
</evidence>
<organism evidence="2 3">
    <name type="scientific">Ditylenchus destructor</name>
    <dbReference type="NCBI Taxonomy" id="166010"/>
    <lineage>
        <taxon>Eukaryota</taxon>
        <taxon>Metazoa</taxon>
        <taxon>Ecdysozoa</taxon>
        <taxon>Nematoda</taxon>
        <taxon>Chromadorea</taxon>
        <taxon>Rhabditida</taxon>
        <taxon>Tylenchina</taxon>
        <taxon>Tylenchomorpha</taxon>
        <taxon>Sphaerularioidea</taxon>
        <taxon>Anguinidae</taxon>
        <taxon>Anguininae</taxon>
        <taxon>Ditylenchus</taxon>
    </lineage>
</organism>